<evidence type="ECO:0000313" key="2">
    <source>
        <dbReference type="EMBL" id="MEQ2312964.1"/>
    </source>
</evidence>
<gene>
    <name evidence="2" type="ORF">AMECASPLE_036766</name>
</gene>
<dbReference type="EMBL" id="JAHRIP010081176">
    <property type="protein sequence ID" value="MEQ2312964.1"/>
    <property type="molecule type" value="Genomic_DNA"/>
</dbReference>
<protein>
    <submittedName>
        <fullName evidence="2">Uncharacterized protein</fullName>
    </submittedName>
</protein>
<name>A0ABV1A478_9TELE</name>
<reference evidence="2 3" key="1">
    <citation type="submission" date="2021-06" db="EMBL/GenBank/DDBJ databases">
        <authorList>
            <person name="Palmer J.M."/>
        </authorList>
    </citation>
    <scope>NUCLEOTIDE SEQUENCE [LARGE SCALE GENOMIC DNA]</scope>
    <source>
        <strain evidence="2 3">AS_MEX2019</strain>
        <tissue evidence="2">Muscle</tissue>
    </source>
</reference>
<proteinExistence type="predicted"/>
<evidence type="ECO:0000313" key="3">
    <source>
        <dbReference type="Proteomes" id="UP001469553"/>
    </source>
</evidence>
<dbReference type="Proteomes" id="UP001469553">
    <property type="component" value="Unassembled WGS sequence"/>
</dbReference>
<keyword evidence="1" id="KW-0472">Membrane</keyword>
<comment type="caution">
    <text evidence="2">The sequence shown here is derived from an EMBL/GenBank/DDBJ whole genome shotgun (WGS) entry which is preliminary data.</text>
</comment>
<keyword evidence="1" id="KW-0812">Transmembrane</keyword>
<keyword evidence="1" id="KW-1133">Transmembrane helix</keyword>
<organism evidence="2 3">
    <name type="scientific">Ameca splendens</name>
    <dbReference type="NCBI Taxonomy" id="208324"/>
    <lineage>
        <taxon>Eukaryota</taxon>
        <taxon>Metazoa</taxon>
        <taxon>Chordata</taxon>
        <taxon>Craniata</taxon>
        <taxon>Vertebrata</taxon>
        <taxon>Euteleostomi</taxon>
        <taxon>Actinopterygii</taxon>
        <taxon>Neopterygii</taxon>
        <taxon>Teleostei</taxon>
        <taxon>Neoteleostei</taxon>
        <taxon>Acanthomorphata</taxon>
        <taxon>Ovalentaria</taxon>
        <taxon>Atherinomorphae</taxon>
        <taxon>Cyprinodontiformes</taxon>
        <taxon>Goodeidae</taxon>
        <taxon>Ameca</taxon>
    </lineage>
</organism>
<keyword evidence="3" id="KW-1185">Reference proteome</keyword>
<evidence type="ECO:0000256" key="1">
    <source>
        <dbReference type="SAM" id="Phobius"/>
    </source>
</evidence>
<feature type="transmembrane region" description="Helical" evidence="1">
    <location>
        <begin position="12"/>
        <end position="33"/>
    </location>
</feature>
<sequence length="164" mass="18392">MWIQLLGPKPPKGVVGGMVLISLGIVSFILWYFCDLPFQTCPEHHSRASNKRSTRVKPRDACLQAYGGLQMNYTLGETTTFRFDLCETINCSNQPLNWRGYDVYLCLNLAVAGQCGAGKALKWRQGLCDDWGQTAGYSGRWKPSYDAGYPKMQTKADKISLVRN</sequence>
<accession>A0ABV1A478</accession>